<dbReference type="RefSeq" id="WP_369045799.1">
    <property type="nucleotide sequence ID" value="NZ_CP163302.1"/>
</dbReference>
<dbReference type="AlphaFoldDB" id="A0AB39L2Q7"/>
<organism evidence="1">
    <name type="scientific">Sinomonas puerhi</name>
    <dbReference type="NCBI Taxonomy" id="3238584"/>
    <lineage>
        <taxon>Bacteria</taxon>
        <taxon>Bacillati</taxon>
        <taxon>Actinomycetota</taxon>
        <taxon>Actinomycetes</taxon>
        <taxon>Micrococcales</taxon>
        <taxon>Micrococcaceae</taxon>
        <taxon>Sinomonas</taxon>
    </lineage>
</organism>
<dbReference type="InterPro" id="IPR023393">
    <property type="entry name" value="START-like_dom_sf"/>
</dbReference>
<dbReference type="Gene3D" id="3.30.530.20">
    <property type="match status" value="1"/>
</dbReference>
<reference evidence="1" key="1">
    <citation type="submission" date="2024-07" db="EMBL/GenBank/DDBJ databases">
        <authorList>
            <person name="fu j."/>
        </authorList>
    </citation>
    <scope>NUCLEOTIDE SEQUENCE</scope>
    <source>
        <strain evidence="1">P10A9</strain>
    </source>
</reference>
<dbReference type="Pfam" id="PF10604">
    <property type="entry name" value="Polyketide_cyc2"/>
    <property type="match status" value="1"/>
</dbReference>
<dbReference type="SUPFAM" id="SSF55961">
    <property type="entry name" value="Bet v1-like"/>
    <property type="match status" value="1"/>
</dbReference>
<dbReference type="EMBL" id="CP163302">
    <property type="protein sequence ID" value="XDP45236.1"/>
    <property type="molecule type" value="Genomic_DNA"/>
</dbReference>
<dbReference type="InterPro" id="IPR019587">
    <property type="entry name" value="Polyketide_cyclase/dehydratase"/>
</dbReference>
<evidence type="ECO:0000313" key="1">
    <source>
        <dbReference type="EMBL" id="XDP45236.1"/>
    </source>
</evidence>
<sequence>MPYRQSLHIEAPVEKVFDAFRDPRTWRDVAASGVSFGDTHCTPEGLGTHYTWIANLAGIRLHGFNVYTEFVPNRRITDRSSLSLEGTWTYEFEPEGSGTRLTMENRSGGLWRLWPLELLLARATAASHGPVFEKVKAKLESGQ</sequence>
<gene>
    <name evidence="1" type="ORF">AB5L97_18560</name>
</gene>
<name>A0AB39L2Q7_9MICC</name>
<protein>
    <submittedName>
        <fullName evidence="1">SRPBCC family protein</fullName>
    </submittedName>
</protein>
<dbReference type="KEGG" id="spue:AB5L97_18560"/>
<accession>A0AB39L2Q7</accession>
<proteinExistence type="predicted"/>